<dbReference type="EMBL" id="CALYLO010000007">
    <property type="protein sequence ID" value="CAH8247538.1"/>
    <property type="molecule type" value="Genomic_DNA"/>
</dbReference>
<reference evidence="2" key="1">
    <citation type="submission" date="2022-06" db="EMBL/GenBank/DDBJ databases">
        <authorList>
            <person name="Dietemann V."/>
            <person name="Ory F."/>
            <person name="Dainat B."/>
            <person name="Oberhansli S."/>
        </authorList>
    </citation>
    <scope>NUCLEOTIDE SEQUENCE</scope>
    <source>
        <strain evidence="2">Ena-SAMPLE-TAB-26-04-2022-14:26:32:270-5432</strain>
    </source>
</reference>
<sequence>MAEKLFGFGFGYLIRLLRGDLSPALLLAAGAMLLLAAAVEVWGKRRYQAWIQAERGSHPPHEGKFSRLAAESLLSMAGALVVWGVIYGMLVLAKGAFPAWGWPEQTEANPALAWLSLLVAYSIMIGFGYLHLLFIGRRLSFSPFWIDSGQRGWCWSPAPSFACIRWTTRI</sequence>
<name>A0ABN8U8S2_9BACL</name>
<dbReference type="RefSeq" id="WP_213429446.1">
    <property type="nucleotide sequence ID" value="NZ_AP031286.1"/>
</dbReference>
<feature type="transmembrane region" description="Helical" evidence="1">
    <location>
        <begin position="113"/>
        <end position="135"/>
    </location>
</feature>
<evidence type="ECO:0000313" key="3">
    <source>
        <dbReference type="Proteomes" id="UP001154322"/>
    </source>
</evidence>
<organism evidence="2 3">
    <name type="scientific">Paenibacillus melissococcoides</name>
    <dbReference type="NCBI Taxonomy" id="2912268"/>
    <lineage>
        <taxon>Bacteria</taxon>
        <taxon>Bacillati</taxon>
        <taxon>Bacillota</taxon>
        <taxon>Bacilli</taxon>
        <taxon>Bacillales</taxon>
        <taxon>Paenibacillaceae</taxon>
        <taxon>Paenibacillus</taxon>
    </lineage>
</organism>
<keyword evidence="1" id="KW-1133">Transmembrane helix</keyword>
<feature type="transmembrane region" description="Helical" evidence="1">
    <location>
        <begin position="73"/>
        <end position="93"/>
    </location>
</feature>
<accession>A0ABN8U8S2</accession>
<feature type="transmembrane region" description="Helical" evidence="1">
    <location>
        <begin position="24"/>
        <end position="42"/>
    </location>
</feature>
<dbReference type="Proteomes" id="UP001154322">
    <property type="component" value="Unassembled WGS sequence"/>
</dbReference>
<comment type="caution">
    <text evidence="2">The sequence shown here is derived from an EMBL/GenBank/DDBJ whole genome shotgun (WGS) entry which is preliminary data.</text>
</comment>
<evidence type="ECO:0000256" key="1">
    <source>
        <dbReference type="SAM" id="Phobius"/>
    </source>
</evidence>
<keyword evidence="1" id="KW-0472">Membrane</keyword>
<evidence type="ECO:0000313" key="2">
    <source>
        <dbReference type="EMBL" id="CAH8247538.1"/>
    </source>
</evidence>
<keyword evidence="1" id="KW-0812">Transmembrane</keyword>
<protein>
    <submittedName>
        <fullName evidence="2">Uncharacterized protein</fullName>
    </submittedName>
</protein>
<gene>
    <name evidence="2" type="ORF">WJ0W_004787</name>
</gene>
<keyword evidence="3" id="KW-1185">Reference proteome</keyword>
<proteinExistence type="predicted"/>